<evidence type="ECO:0000313" key="1">
    <source>
        <dbReference type="EMBL" id="BAT85511.1"/>
    </source>
</evidence>
<evidence type="ECO:0000313" key="2">
    <source>
        <dbReference type="Proteomes" id="UP000291084"/>
    </source>
</evidence>
<dbReference type="Proteomes" id="UP000291084">
    <property type="component" value="Chromosome 4"/>
</dbReference>
<accession>A0A0S3RY38</accession>
<gene>
    <name evidence="1" type="primary">Vigan.04G306900</name>
    <name evidence="1" type="ORF">VIGAN_04306900</name>
</gene>
<proteinExistence type="predicted"/>
<sequence>KNSFCSSSSSDLFNFDPVIGYFKTATNGIVKENDPPGNSTNHLHHFCCFSSIWSSMQNITRRSVVEAIQRDFVAGPSTGTC</sequence>
<protein>
    <submittedName>
        <fullName evidence="1">Uncharacterized protein</fullName>
    </submittedName>
</protein>
<name>A0A0S3RY38_PHAAN</name>
<reference evidence="1 2" key="1">
    <citation type="journal article" date="2015" name="Sci. Rep.">
        <title>The power of single molecule real-time sequencing technology in the de novo assembly of a eukaryotic genome.</title>
        <authorList>
            <person name="Sakai H."/>
            <person name="Naito K."/>
            <person name="Ogiso-Tanaka E."/>
            <person name="Takahashi Y."/>
            <person name="Iseki K."/>
            <person name="Muto C."/>
            <person name="Satou K."/>
            <person name="Teruya K."/>
            <person name="Shiroma A."/>
            <person name="Shimoji M."/>
            <person name="Hirano T."/>
            <person name="Itoh T."/>
            <person name="Kaga A."/>
            <person name="Tomooka N."/>
        </authorList>
    </citation>
    <scope>NUCLEOTIDE SEQUENCE [LARGE SCALE GENOMIC DNA]</scope>
    <source>
        <strain evidence="2">cv. Shumari</strain>
    </source>
</reference>
<feature type="non-terminal residue" evidence="1">
    <location>
        <position position="1"/>
    </location>
</feature>
<dbReference type="EMBL" id="AP015037">
    <property type="protein sequence ID" value="BAT85511.1"/>
    <property type="molecule type" value="Genomic_DNA"/>
</dbReference>
<keyword evidence="2" id="KW-1185">Reference proteome</keyword>
<organism evidence="1 2">
    <name type="scientific">Vigna angularis var. angularis</name>
    <dbReference type="NCBI Taxonomy" id="157739"/>
    <lineage>
        <taxon>Eukaryota</taxon>
        <taxon>Viridiplantae</taxon>
        <taxon>Streptophyta</taxon>
        <taxon>Embryophyta</taxon>
        <taxon>Tracheophyta</taxon>
        <taxon>Spermatophyta</taxon>
        <taxon>Magnoliopsida</taxon>
        <taxon>eudicotyledons</taxon>
        <taxon>Gunneridae</taxon>
        <taxon>Pentapetalae</taxon>
        <taxon>rosids</taxon>
        <taxon>fabids</taxon>
        <taxon>Fabales</taxon>
        <taxon>Fabaceae</taxon>
        <taxon>Papilionoideae</taxon>
        <taxon>50 kb inversion clade</taxon>
        <taxon>NPAAA clade</taxon>
        <taxon>indigoferoid/millettioid clade</taxon>
        <taxon>Phaseoleae</taxon>
        <taxon>Vigna</taxon>
    </lineage>
</organism>
<dbReference type="AlphaFoldDB" id="A0A0S3RY38"/>